<proteinExistence type="predicted"/>
<dbReference type="OrthoDB" id="5101805at2759"/>
<accession>A0A0L0N0U6</accession>
<comment type="caution">
    <text evidence="1">The sequence shown here is derived from an EMBL/GenBank/DDBJ whole genome shotgun (WGS) entry which is preliminary data.</text>
</comment>
<gene>
    <name evidence="1" type="ORF">TOPH_07727</name>
</gene>
<dbReference type="STRING" id="1163406.A0A0L0N0U6"/>
<keyword evidence="2" id="KW-1185">Reference proteome</keyword>
<dbReference type="EMBL" id="LFRF01000034">
    <property type="protein sequence ID" value="KND87651.1"/>
    <property type="molecule type" value="Genomic_DNA"/>
</dbReference>
<evidence type="ECO:0000313" key="2">
    <source>
        <dbReference type="Proteomes" id="UP000036947"/>
    </source>
</evidence>
<protein>
    <submittedName>
        <fullName evidence="1">Uncharacterized protein</fullName>
    </submittedName>
</protein>
<dbReference type="AlphaFoldDB" id="A0A0L0N0U6"/>
<feature type="non-terminal residue" evidence="1">
    <location>
        <position position="198"/>
    </location>
</feature>
<name>A0A0L0N0U6_TOLOC</name>
<organism evidence="1 2">
    <name type="scientific">Tolypocladium ophioglossoides (strain CBS 100239)</name>
    <name type="common">Snaketongue truffleclub</name>
    <name type="synonym">Elaphocordyceps ophioglossoides</name>
    <dbReference type="NCBI Taxonomy" id="1163406"/>
    <lineage>
        <taxon>Eukaryota</taxon>
        <taxon>Fungi</taxon>
        <taxon>Dikarya</taxon>
        <taxon>Ascomycota</taxon>
        <taxon>Pezizomycotina</taxon>
        <taxon>Sordariomycetes</taxon>
        <taxon>Hypocreomycetidae</taxon>
        <taxon>Hypocreales</taxon>
        <taxon>Ophiocordycipitaceae</taxon>
        <taxon>Tolypocladium</taxon>
    </lineage>
</organism>
<sequence>MTDPSRSKAIQGNPGNPVDAWRSSFKSLCDERRVPFALDRLDNNDLKGLTVSLISVLLLNLPAVLERRSGSGTDVLRTDLIRLLSDVTSSNFEFDRIRPLLKAALADGLDDAHIWDQVAIATAESTPPPQPIPPSIQQTPWSQNTSSFVNSLELRENMDPILKLELEHQKNVGLPHFCATVFSGVPDLEAVSATVFRR</sequence>
<dbReference type="Proteomes" id="UP000036947">
    <property type="component" value="Unassembled WGS sequence"/>
</dbReference>
<evidence type="ECO:0000313" key="1">
    <source>
        <dbReference type="EMBL" id="KND87651.1"/>
    </source>
</evidence>
<reference evidence="1 2" key="1">
    <citation type="journal article" date="2015" name="BMC Genomics">
        <title>The genome of the truffle-parasite Tolypocladium ophioglossoides and the evolution of antifungal peptaibiotics.</title>
        <authorList>
            <person name="Quandt C.A."/>
            <person name="Bushley K.E."/>
            <person name="Spatafora J.W."/>
        </authorList>
    </citation>
    <scope>NUCLEOTIDE SEQUENCE [LARGE SCALE GENOMIC DNA]</scope>
    <source>
        <strain evidence="1 2">CBS 100239</strain>
    </source>
</reference>